<dbReference type="InterPro" id="IPR052789">
    <property type="entry name" value="SSUH2_homolog"/>
</dbReference>
<dbReference type="EMBL" id="SRLO01000865">
    <property type="protein sequence ID" value="TNN45122.1"/>
    <property type="molecule type" value="Genomic_DNA"/>
</dbReference>
<organism evidence="1 2">
    <name type="scientific">Liparis tanakae</name>
    <name type="common">Tanaka's snailfish</name>
    <dbReference type="NCBI Taxonomy" id="230148"/>
    <lineage>
        <taxon>Eukaryota</taxon>
        <taxon>Metazoa</taxon>
        <taxon>Chordata</taxon>
        <taxon>Craniata</taxon>
        <taxon>Vertebrata</taxon>
        <taxon>Euteleostomi</taxon>
        <taxon>Actinopterygii</taxon>
        <taxon>Neopterygii</taxon>
        <taxon>Teleostei</taxon>
        <taxon>Neoteleostei</taxon>
        <taxon>Acanthomorphata</taxon>
        <taxon>Eupercaria</taxon>
        <taxon>Perciformes</taxon>
        <taxon>Cottioidei</taxon>
        <taxon>Cottales</taxon>
        <taxon>Liparidae</taxon>
        <taxon>Liparis</taxon>
    </lineage>
</organism>
<dbReference type="AlphaFoldDB" id="A0A4Z2FXR0"/>
<dbReference type="PANTHER" id="PTHR48465:SF1">
    <property type="entry name" value="PROTEIN SSUH2 HOMOLOG"/>
    <property type="match status" value="1"/>
</dbReference>
<evidence type="ECO:0000313" key="1">
    <source>
        <dbReference type="EMBL" id="TNN45122.1"/>
    </source>
</evidence>
<comment type="caution">
    <text evidence="1">The sequence shown here is derived from an EMBL/GenBank/DDBJ whole genome shotgun (WGS) entry which is preliminary data.</text>
</comment>
<keyword evidence="2" id="KW-1185">Reference proteome</keyword>
<accession>A0A4Z2FXR0</accession>
<reference evidence="1 2" key="1">
    <citation type="submission" date="2019-03" db="EMBL/GenBank/DDBJ databases">
        <title>First draft genome of Liparis tanakae, snailfish: a comprehensive survey of snailfish specific genes.</title>
        <authorList>
            <person name="Kim W."/>
            <person name="Song I."/>
            <person name="Jeong J.-H."/>
            <person name="Kim D."/>
            <person name="Kim S."/>
            <person name="Ryu S."/>
            <person name="Song J.Y."/>
            <person name="Lee S.K."/>
        </authorList>
    </citation>
    <scope>NUCLEOTIDE SEQUENCE [LARGE SCALE GENOMIC DNA]</scope>
    <source>
        <tissue evidence="1">Muscle</tissue>
    </source>
</reference>
<proteinExistence type="predicted"/>
<sequence>MVCDGAGSKNDANCSSCNATGKKSCPTCEARGTQDCTTCKGKKQMLAYIKLTVEWTNNVEDYVVQHTSGMKVDLKEVTGKELFKNNQSLLYPLTGFPNPDISEASERLIRDHQSKYAQNSRILQQPIGLLRC</sequence>
<dbReference type="OrthoDB" id="3355217at2759"/>
<dbReference type="Proteomes" id="UP000314294">
    <property type="component" value="Unassembled WGS sequence"/>
</dbReference>
<evidence type="ECO:0000313" key="2">
    <source>
        <dbReference type="Proteomes" id="UP000314294"/>
    </source>
</evidence>
<protein>
    <submittedName>
        <fullName evidence="1">Protein SSUH2</fullName>
    </submittedName>
</protein>
<dbReference type="PANTHER" id="PTHR48465">
    <property type="entry name" value="PROTEIN SSUH2 HOMOLOG"/>
    <property type="match status" value="1"/>
</dbReference>
<name>A0A4Z2FXR0_9TELE</name>
<gene>
    <name evidence="1" type="primary">SSUH2_0</name>
    <name evidence="1" type="ORF">EYF80_044661</name>
</gene>